<dbReference type="Proteomes" id="UP001353858">
    <property type="component" value="Unassembled WGS sequence"/>
</dbReference>
<feature type="region of interest" description="Disordered" evidence="1">
    <location>
        <begin position="651"/>
        <end position="673"/>
    </location>
</feature>
<dbReference type="InterPro" id="IPR036249">
    <property type="entry name" value="Thioredoxin-like_sf"/>
</dbReference>
<dbReference type="GO" id="GO:0036503">
    <property type="term" value="P:ERAD pathway"/>
    <property type="evidence" value="ECO:0007669"/>
    <property type="project" value="TreeGrafter"/>
</dbReference>
<dbReference type="PANTHER" id="PTHR23322:SF96">
    <property type="entry name" value="FAS-ASSOCIATED FACTOR 1"/>
    <property type="match status" value="1"/>
</dbReference>
<dbReference type="SUPFAM" id="SSF54236">
    <property type="entry name" value="Ubiquitin-like"/>
    <property type="match status" value="2"/>
</dbReference>
<dbReference type="EMBL" id="JARPUR010000001">
    <property type="protein sequence ID" value="KAK4884323.1"/>
    <property type="molecule type" value="Genomic_DNA"/>
</dbReference>
<dbReference type="InterPro" id="IPR050730">
    <property type="entry name" value="UBX_domain-protein"/>
</dbReference>
<dbReference type="InterPro" id="IPR029071">
    <property type="entry name" value="Ubiquitin-like_domsf"/>
</dbReference>
<dbReference type="InterPro" id="IPR044541">
    <property type="entry name" value="FAF1_UBA"/>
</dbReference>
<dbReference type="InterPro" id="IPR033043">
    <property type="entry name" value="FAF1-like_UBX"/>
</dbReference>
<dbReference type="InterPro" id="IPR049483">
    <property type="entry name" value="FAF1_2-like_UAS"/>
</dbReference>
<gene>
    <name evidence="3" type="ORF">RN001_000594</name>
</gene>
<dbReference type="CDD" id="cd14413">
    <property type="entry name" value="UBA_FAF1"/>
    <property type="match status" value="1"/>
</dbReference>
<dbReference type="Pfam" id="PF21021">
    <property type="entry name" value="FAF1"/>
    <property type="match status" value="1"/>
</dbReference>
<dbReference type="InterPro" id="IPR006577">
    <property type="entry name" value="UAS"/>
</dbReference>
<feature type="domain" description="UBX" evidence="2">
    <location>
        <begin position="582"/>
        <end position="659"/>
    </location>
</feature>
<dbReference type="PANTHER" id="PTHR23322">
    <property type="entry name" value="FAS-ASSOCIATED PROTEIN"/>
    <property type="match status" value="1"/>
</dbReference>
<dbReference type="GO" id="GO:0005783">
    <property type="term" value="C:endoplasmic reticulum"/>
    <property type="evidence" value="ECO:0007669"/>
    <property type="project" value="TreeGrafter"/>
</dbReference>
<dbReference type="InterPro" id="IPR001012">
    <property type="entry name" value="UBX_dom"/>
</dbReference>
<evidence type="ECO:0000313" key="4">
    <source>
        <dbReference type="Proteomes" id="UP001353858"/>
    </source>
</evidence>
<evidence type="ECO:0000259" key="2">
    <source>
        <dbReference type="PROSITE" id="PS50033"/>
    </source>
</evidence>
<dbReference type="GO" id="GO:0043130">
    <property type="term" value="F:ubiquitin binding"/>
    <property type="evidence" value="ECO:0007669"/>
    <property type="project" value="TreeGrafter"/>
</dbReference>
<comment type="caution">
    <text evidence="3">The sequence shown here is derived from an EMBL/GenBank/DDBJ whole genome shotgun (WGS) entry which is preliminary data.</text>
</comment>
<sequence>MSQNREEILADFQACTGIDDVAEAIYYLDETDWDLLRAVNRVVPADSQAFNSSSSQDVIMIEDVVPDIPIEVATDMASVGNNVPQPKCFVVPLDNNVDRHSQPSTSSKNNSPEMLHFNVQYCERTIPIDIPDTGTVADIKLKLSKELKIAPCRQLLSNWARLPQYENTPLSKLKIPKENTLQLHIKPSDSGFVADDESIVTERLTGTYILKVTDENTNKLYNLKYSGTKPILEVKTDVYTLTDIHVRNQTWRGWPPNIDDKTMLALSGINYPEHELSVRRCMIPNHTHDKKQNNTVEIHDSDDDEFEDATETFTVDDEMFIDNVTSRRIEPLIPEHIEDEIVGSISFSEQFTARYGDNHPIFYQGTLEDALKEACPKSAKDRKILAVYLHHDASVLANVFCTQLLGFESVIQTLEANFILWGWDLTFECNRTRLQNSVNQCLGSTAAVSLRNIPVDRLPAIIIIMRIRSSTDVFSVVHGNVGVSELLSSLMEAMEVFTEHQRVEIKEEDERTARELVKWEQDQAYRESLEADRAKEEAKRHQERVLHEERRRVESEKEEEAARKEAYRKQVEASLPPEPLDQGDNIAKIRFRLPKGENLERRFKANSPLKVLLDYLIVKGYPSEEYKVISSWPRRDLTALDSNKTLQELKLCPQETASSQSDISKLRSKPGVT</sequence>
<feature type="region of interest" description="Disordered" evidence="1">
    <location>
        <begin position="530"/>
        <end position="570"/>
    </location>
</feature>
<dbReference type="CDD" id="cd01771">
    <property type="entry name" value="UBX_UBXN3A"/>
    <property type="match status" value="1"/>
</dbReference>
<keyword evidence="4" id="KW-1185">Reference proteome</keyword>
<evidence type="ECO:0000256" key="1">
    <source>
        <dbReference type="SAM" id="MobiDB-lite"/>
    </source>
</evidence>
<evidence type="ECO:0000313" key="3">
    <source>
        <dbReference type="EMBL" id="KAK4884323.1"/>
    </source>
</evidence>
<accession>A0AAN7SQL2</accession>
<dbReference type="PROSITE" id="PS50033">
    <property type="entry name" value="UBX"/>
    <property type="match status" value="1"/>
</dbReference>
<dbReference type="Gene3D" id="1.10.8.10">
    <property type="entry name" value="DNA helicase RuvA subunit, C-terminal domain"/>
    <property type="match status" value="1"/>
</dbReference>
<dbReference type="Pfam" id="PF14555">
    <property type="entry name" value="UBA_4"/>
    <property type="match status" value="1"/>
</dbReference>
<organism evidence="3 4">
    <name type="scientific">Aquatica leii</name>
    <dbReference type="NCBI Taxonomy" id="1421715"/>
    <lineage>
        <taxon>Eukaryota</taxon>
        <taxon>Metazoa</taxon>
        <taxon>Ecdysozoa</taxon>
        <taxon>Arthropoda</taxon>
        <taxon>Hexapoda</taxon>
        <taxon>Insecta</taxon>
        <taxon>Pterygota</taxon>
        <taxon>Neoptera</taxon>
        <taxon>Endopterygota</taxon>
        <taxon>Coleoptera</taxon>
        <taxon>Polyphaga</taxon>
        <taxon>Elateriformia</taxon>
        <taxon>Elateroidea</taxon>
        <taxon>Lampyridae</taxon>
        <taxon>Luciolinae</taxon>
        <taxon>Aquatica</taxon>
    </lineage>
</organism>
<dbReference type="Pfam" id="PF00789">
    <property type="entry name" value="UBX"/>
    <property type="match status" value="1"/>
</dbReference>
<protein>
    <recommendedName>
        <fullName evidence="2">UBX domain-containing protein</fullName>
    </recommendedName>
</protein>
<dbReference type="AlphaFoldDB" id="A0AAN7SQL2"/>
<reference evidence="4" key="1">
    <citation type="submission" date="2023-01" db="EMBL/GenBank/DDBJ databases">
        <title>Key to firefly adult light organ development and bioluminescence: homeobox transcription factors regulate luciferase expression and transportation to peroxisome.</title>
        <authorList>
            <person name="Fu X."/>
        </authorList>
    </citation>
    <scope>NUCLEOTIDE SEQUENCE [LARGE SCALE GENOMIC DNA]</scope>
</reference>
<proteinExistence type="predicted"/>
<dbReference type="SUPFAM" id="SSF52833">
    <property type="entry name" value="Thioredoxin-like"/>
    <property type="match status" value="1"/>
</dbReference>
<dbReference type="GO" id="GO:0005634">
    <property type="term" value="C:nucleus"/>
    <property type="evidence" value="ECO:0007669"/>
    <property type="project" value="TreeGrafter"/>
</dbReference>
<name>A0AAN7SQL2_9COLE</name>
<dbReference type="SMART" id="SM00594">
    <property type="entry name" value="UAS"/>
    <property type="match status" value="1"/>
</dbReference>
<dbReference type="Gene3D" id="3.40.30.10">
    <property type="entry name" value="Glutaredoxin"/>
    <property type="match status" value="1"/>
</dbReference>
<dbReference type="Gene3D" id="3.10.20.90">
    <property type="entry name" value="Phosphatidylinositol 3-kinase Catalytic Subunit, Chain A, domain 1"/>
    <property type="match status" value="3"/>
</dbReference>
<dbReference type="SMART" id="SM00166">
    <property type="entry name" value="UBX"/>
    <property type="match status" value="1"/>
</dbReference>